<dbReference type="InterPro" id="IPR036291">
    <property type="entry name" value="NAD(P)-bd_dom_sf"/>
</dbReference>
<organism evidence="3 4">
    <name type="scientific">Romanomermis culicivorax</name>
    <name type="common">Nematode worm</name>
    <dbReference type="NCBI Taxonomy" id="13658"/>
    <lineage>
        <taxon>Eukaryota</taxon>
        <taxon>Metazoa</taxon>
        <taxon>Ecdysozoa</taxon>
        <taxon>Nematoda</taxon>
        <taxon>Enoplea</taxon>
        <taxon>Dorylaimia</taxon>
        <taxon>Mermithida</taxon>
        <taxon>Mermithoidea</taxon>
        <taxon>Mermithidae</taxon>
        <taxon>Romanomermis</taxon>
    </lineage>
</organism>
<keyword evidence="3" id="KW-1185">Reference proteome</keyword>
<evidence type="ECO:0000259" key="2">
    <source>
        <dbReference type="Pfam" id="PF03446"/>
    </source>
</evidence>
<dbReference type="Gene3D" id="1.10.1040.10">
    <property type="entry name" value="N-(1-d-carboxylethyl)-l-norvaline Dehydrogenase, domain 2"/>
    <property type="match status" value="1"/>
</dbReference>
<dbReference type="GO" id="GO:0003677">
    <property type="term" value="F:DNA binding"/>
    <property type="evidence" value="ECO:0007669"/>
    <property type="project" value="TreeGrafter"/>
</dbReference>
<dbReference type="SUPFAM" id="SSF51735">
    <property type="entry name" value="NAD(P)-binding Rossmann-fold domains"/>
    <property type="match status" value="1"/>
</dbReference>
<protein>
    <submittedName>
        <fullName evidence="4">6-phosphogluconate dehydrogenase NADP-binding domain-containing protein</fullName>
    </submittedName>
</protein>
<dbReference type="GO" id="GO:0140673">
    <property type="term" value="P:transcription elongation-coupled chromatin remodeling"/>
    <property type="evidence" value="ECO:0007669"/>
    <property type="project" value="TreeGrafter"/>
</dbReference>
<reference evidence="4" key="1">
    <citation type="submission" date="2022-11" db="UniProtKB">
        <authorList>
            <consortium name="WormBaseParasite"/>
        </authorList>
    </citation>
    <scope>IDENTIFICATION</scope>
</reference>
<sequence>MDCKYSLAENCGRVVRGFRDMIRVSSEEKSEVSPSFNSDEELEKQELVKTPKEVAEKCDVLCICVAKSEDLKDIVCDPVTGVLDSIDETKALVDFSTLDLVTTLEISRLITDKRGRYMDAPLFGTLQQARENMLTVFCSGDKSLFKDVQDCLHGTFLSSLYVGPVGTASKIVLILQMLHGVVTASVAEILSLTDVLGIQSKYVNEIFQRTNVDSWIIDAATRVAEDNFVPAATELGTIREQVKNATNTITTYFDQPIPITSLVSQLYGLASRNGDFIDHDCTSISRALGSSQRLTENE</sequence>
<dbReference type="PANTHER" id="PTHR43580:SF2">
    <property type="entry name" value="CYTOKINE-LIKE NUCLEAR FACTOR N-PAC"/>
    <property type="match status" value="1"/>
</dbReference>
<evidence type="ECO:0000313" key="3">
    <source>
        <dbReference type="Proteomes" id="UP000887565"/>
    </source>
</evidence>
<dbReference type="InterPro" id="IPR013328">
    <property type="entry name" value="6PGD_dom2"/>
</dbReference>
<dbReference type="Pfam" id="PF03446">
    <property type="entry name" value="NAD_binding_2"/>
    <property type="match status" value="1"/>
</dbReference>
<dbReference type="GO" id="GO:0050661">
    <property type="term" value="F:NADP binding"/>
    <property type="evidence" value="ECO:0007669"/>
    <property type="project" value="InterPro"/>
</dbReference>
<dbReference type="InterPro" id="IPR006115">
    <property type="entry name" value="6PGDH_NADP-bd"/>
</dbReference>
<dbReference type="InterPro" id="IPR008927">
    <property type="entry name" value="6-PGluconate_DH-like_C_sf"/>
</dbReference>
<dbReference type="GO" id="GO:0031491">
    <property type="term" value="F:nucleosome binding"/>
    <property type="evidence" value="ECO:0007669"/>
    <property type="project" value="TreeGrafter"/>
</dbReference>
<dbReference type="SUPFAM" id="SSF48179">
    <property type="entry name" value="6-phosphogluconate dehydrogenase C-terminal domain-like"/>
    <property type="match status" value="1"/>
</dbReference>
<dbReference type="Gene3D" id="3.40.50.720">
    <property type="entry name" value="NAD(P)-binding Rossmann-like Domain"/>
    <property type="match status" value="1"/>
</dbReference>
<dbReference type="WBParaSite" id="nRc.2.0.1.t11679-RA">
    <property type="protein sequence ID" value="nRc.2.0.1.t11679-RA"/>
    <property type="gene ID" value="nRc.2.0.1.g11679"/>
</dbReference>
<evidence type="ECO:0000256" key="1">
    <source>
        <dbReference type="ARBA" id="ARBA00007598"/>
    </source>
</evidence>
<dbReference type="InterPro" id="IPR051265">
    <property type="entry name" value="HIBADH-related_NP60_sf"/>
</dbReference>
<dbReference type="Proteomes" id="UP000887565">
    <property type="component" value="Unplaced"/>
</dbReference>
<dbReference type="AlphaFoldDB" id="A0A915IBX1"/>
<name>A0A915IBX1_ROMCU</name>
<accession>A0A915IBX1</accession>
<dbReference type="PANTHER" id="PTHR43580">
    <property type="entry name" value="OXIDOREDUCTASE GLYR1-RELATED"/>
    <property type="match status" value="1"/>
</dbReference>
<proteinExistence type="inferred from homology"/>
<dbReference type="GO" id="GO:0000785">
    <property type="term" value="C:chromatin"/>
    <property type="evidence" value="ECO:0007669"/>
    <property type="project" value="TreeGrafter"/>
</dbReference>
<comment type="similarity">
    <text evidence="1">Belongs to the HIBADH-related family. NP60 subfamily.</text>
</comment>
<evidence type="ECO:0000313" key="4">
    <source>
        <dbReference type="WBParaSite" id="nRc.2.0.1.t11679-RA"/>
    </source>
</evidence>
<feature type="domain" description="6-phosphogluconate dehydrogenase NADP-binding" evidence="2">
    <location>
        <begin position="45"/>
        <end position="153"/>
    </location>
</feature>